<gene>
    <name evidence="2" type="ORF">FHP08_17625</name>
</gene>
<dbReference type="InterPro" id="IPR036866">
    <property type="entry name" value="RibonucZ/Hydroxyglut_hydro"/>
</dbReference>
<dbReference type="AlphaFoldDB" id="A0A5C8NLC0"/>
<dbReference type="Gene3D" id="3.60.15.10">
    <property type="entry name" value="Ribonuclease Z/Hydroxyacylglutathione hydrolase-like"/>
    <property type="match status" value="1"/>
</dbReference>
<reference evidence="2 3" key="1">
    <citation type="submission" date="2019-06" db="EMBL/GenBank/DDBJ databases">
        <title>Quisquiliibacterium sp. nov., isolated from a maize field.</title>
        <authorList>
            <person name="Lin S.-Y."/>
            <person name="Tsai C.-F."/>
            <person name="Young C.-C."/>
        </authorList>
    </citation>
    <scope>NUCLEOTIDE SEQUENCE [LARGE SCALE GENOMIC DNA]</scope>
    <source>
        <strain evidence="2 3">CC-CFT501</strain>
    </source>
</reference>
<dbReference type="InterPro" id="IPR001279">
    <property type="entry name" value="Metallo-B-lactamas"/>
</dbReference>
<protein>
    <submittedName>
        <fullName evidence="2">MBL fold metallo-hydrolase</fullName>
    </submittedName>
</protein>
<keyword evidence="3" id="KW-1185">Reference proteome</keyword>
<dbReference type="GO" id="GO:0016787">
    <property type="term" value="F:hydrolase activity"/>
    <property type="evidence" value="ECO:0007669"/>
    <property type="project" value="UniProtKB-KW"/>
</dbReference>
<dbReference type="Pfam" id="PF12706">
    <property type="entry name" value="Lactamase_B_2"/>
    <property type="match status" value="1"/>
</dbReference>
<dbReference type="SMART" id="SM00849">
    <property type="entry name" value="Lactamase_B"/>
    <property type="match status" value="1"/>
</dbReference>
<evidence type="ECO:0000313" key="2">
    <source>
        <dbReference type="EMBL" id="TXL62644.1"/>
    </source>
</evidence>
<comment type="caution">
    <text evidence="2">The sequence shown here is derived from an EMBL/GenBank/DDBJ whole genome shotgun (WGS) entry which is preliminary data.</text>
</comment>
<name>A0A5C8NLC0_9BURK</name>
<dbReference type="OrthoDB" id="9803916at2"/>
<dbReference type="RefSeq" id="WP_147705817.1">
    <property type="nucleotide sequence ID" value="NZ_VDUY01000009.1"/>
</dbReference>
<organism evidence="2 3">
    <name type="scientific">Zeimonas arvi</name>
    <dbReference type="NCBI Taxonomy" id="2498847"/>
    <lineage>
        <taxon>Bacteria</taxon>
        <taxon>Pseudomonadati</taxon>
        <taxon>Pseudomonadota</taxon>
        <taxon>Betaproteobacteria</taxon>
        <taxon>Burkholderiales</taxon>
        <taxon>Burkholderiaceae</taxon>
        <taxon>Zeimonas</taxon>
    </lineage>
</organism>
<dbReference type="Proteomes" id="UP000321548">
    <property type="component" value="Unassembled WGS sequence"/>
</dbReference>
<evidence type="ECO:0000259" key="1">
    <source>
        <dbReference type="SMART" id="SM00849"/>
    </source>
</evidence>
<dbReference type="SUPFAM" id="SSF56281">
    <property type="entry name" value="Metallo-hydrolase/oxidoreductase"/>
    <property type="match status" value="1"/>
</dbReference>
<keyword evidence="2" id="KW-0378">Hydrolase</keyword>
<feature type="domain" description="Metallo-beta-lactamase" evidence="1">
    <location>
        <begin position="11"/>
        <end position="169"/>
    </location>
</feature>
<evidence type="ECO:0000313" key="3">
    <source>
        <dbReference type="Proteomes" id="UP000321548"/>
    </source>
</evidence>
<proteinExistence type="predicted"/>
<dbReference type="InterPro" id="IPR052533">
    <property type="entry name" value="WalJ/YycJ-like"/>
</dbReference>
<dbReference type="EMBL" id="VDUY01000009">
    <property type="protein sequence ID" value="TXL62644.1"/>
    <property type="molecule type" value="Genomic_DNA"/>
</dbReference>
<dbReference type="PANTHER" id="PTHR47619">
    <property type="entry name" value="METALLO-HYDROLASE YYCJ-RELATED"/>
    <property type="match status" value="1"/>
</dbReference>
<sequence>MRFASLGSGSEGNALLVETDDGASTSRVLVDCGFGLREAERRLRALGCEPTALSAIVVTHEHGDHVGGVFRLAAAHGIPVHLTHGTLQGCGRIGRAEPLVRIVDPLESFEVGAFRIEPVPVPHDAREPVQYVFDDGRARLGVLTDLGHGTPHVVRALSRLDALVLECNHDPQMLADNPAYPPVLKRRIGGPWGHLANAEAARILGAIDRDRLRTVVAAHLSQQNNRPELARRALAAVLDAALDDIRVADQAEGLDWHPV</sequence>
<accession>A0A5C8NLC0</accession>
<dbReference type="PANTHER" id="PTHR47619:SF1">
    <property type="entry name" value="EXODEOXYRIBONUCLEASE WALJ"/>
    <property type="match status" value="1"/>
</dbReference>